<protein>
    <submittedName>
        <fullName evidence="2">Uncharacterized protein</fullName>
    </submittedName>
</protein>
<name>A0A086P9B6_SPHHM</name>
<evidence type="ECO:0000313" key="3">
    <source>
        <dbReference type="Proteomes" id="UP000024284"/>
    </source>
</evidence>
<comment type="caution">
    <text evidence="2">The sequence shown here is derived from an EMBL/GenBank/DDBJ whole genome shotgun (WGS) entry which is preliminary data.</text>
</comment>
<keyword evidence="3" id="KW-1185">Reference proteome</keyword>
<evidence type="ECO:0000256" key="1">
    <source>
        <dbReference type="SAM" id="MobiDB-lite"/>
    </source>
</evidence>
<organism evidence="2 3">
    <name type="scientific">Sphingobium herbicidovorans (strain ATCC 700291 / DSM 11019 / CCUG 56400 / KCTC 2939 / LMG 18315 / NBRC 16415 / MH)</name>
    <name type="common">Sphingomonas herbicidovorans</name>
    <dbReference type="NCBI Taxonomy" id="1219045"/>
    <lineage>
        <taxon>Bacteria</taxon>
        <taxon>Pseudomonadati</taxon>
        <taxon>Pseudomonadota</taxon>
        <taxon>Alphaproteobacteria</taxon>
        <taxon>Sphingomonadales</taxon>
        <taxon>Sphingomonadaceae</taxon>
        <taxon>Sphingobium</taxon>
    </lineage>
</organism>
<sequence length="46" mass="4719">MIGTAISPASKGEEAGLIGSSKGEAGEQCAFVDESPIHRAHYIVGF</sequence>
<feature type="region of interest" description="Disordered" evidence="1">
    <location>
        <begin position="1"/>
        <end position="21"/>
    </location>
</feature>
<dbReference type="AlphaFoldDB" id="A0A086P9B6"/>
<dbReference type="EMBL" id="JFZA02000018">
    <property type="protein sequence ID" value="KFG89984.1"/>
    <property type="molecule type" value="Genomic_DNA"/>
</dbReference>
<reference evidence="2" key="1">
    <citation type="submission" date="2014-08" db="EMBL/GenBank/DDBJ databases">
        <title>Draft genome sequences of Sphingobium herbicidovorans.</title>
        <authorList>
            <person name="Gan H.M."/>
            <person name="Gan H.Y."/>
            <person name="Savka M.A."/>
        </authorList>
    </citation>
    <scope>NUCLEOTIDE SEQUENCE [LARGE SCALE GENOMIC DNA]</scope>
    <source>
        <strain evidence="2">NBRC 16415</strain>
    </source>
</reference>
<dbReference type="Proteomes" id="UP000024284">
    <property type="component" value="Unassembled WGS sequence"/>
</dbReference>
<accession>A0A086P9B6</accession>
<evidence type="ECO:0000313" key="2">
    <source>
        <dbReference type="EMBL" id="KFG89984.1"/>
    </source>
</evidence>
<proteinExistence type="predicted"/>
<gene>
    <name evidence="2" type="ORF">BV98_002280</name>
</gene>